<proteinExistence type="inferred from homology"/>
<name>A0A0R2BM60_9LACO</name>
<dbReference type="NCBIfam" id="TIGR03592">
    <property type="entry name" value="yidC_oxa1_cterm"/>
    <property type="match status" value="1"/>
</dbReference>
<evidence type="ECO:0000313" key="14">
    <source>
        <dbReference type="Proteomes" id="UP000051813"/>
    </source>
</evidence>
<dbReference type="InterPro" id="IPR028055">
    <property type="entry name" value="YidC/Oxa/ALB_C"/>
</dbReference>
<organism evidence="13 14">
    <name type="scientific">Lapidilactobacillus dextrinicus DSM 20335</name>
    <dbReference type="NCBI Taxonomy" id="1423738"/>
    <lineage>
        <taxon>Bacteria</taxon>
        <taxon>Bacillati</taxon>
        <taxon>Bacillota</taxon>
        <taxon>Bacilli</taxon>
        <taxon>Lactobacillales</taxon>
        <taxon>Lactobacillaceae</taxon>
        <taxon>Lapidilactobacillus</taxon>
    </lineage>
</organism>
<evidence type="ECO:0000256" key="3">
    <source>
        <dbReference type="ARBA" id="ARBA00022475"/>
    </source>
</evidence>
<evidence type="ECO:0000256" key="5">
    <source>
        <dbReference type="ARBA" id="ARBA00022927"/>
    </source>
</evidence>
<comment type="similarity">
    <text evidence="9">Belongs to the OXA1/ALB3/YidC family.</text>
</comment>
<dbReference type="CDD" id="cd20070">
    <property type="entry name" value="5TM_YidC_Alb3"/>
    <property type="match status" value="1"/>
</dbReference>
<dbReference type="InterPro" id="IPR047196">
    <property type="entry name" value="YidC_ALB_C"/>
</dbReference>
<dbReference type="OrthoDB" id="9780552at2"/>
<feature type="domain" description="Membrane insertase YidC/Oxa/ALB C-terminal" evidence="12">
    <location>
        <begin position="67"/>
        <end position="253"/>
    </location>
</feature>
<keyword evidence="2" id="KW-0813">Transport</keyword>
<evidence type="ECO:0000256" key="9">
    <source>
        <dbReference type="RuleBase" id="RU003945"/>
    </source>
</evidence>
<dbReference type="PANTHER" id="PTHR12428">
    <property type="entry name" value="OXA1"/>
    <property type="match status" value="1"/>
</dbReference>
<dbReference type="GO" id="GO:0015031">
    <property type="term" value="P:protein transport"/>
    <property type="evidence" value="ECO:0007669"/>
    <property type="project" value="UniProtKB-KW"/>
</dbReference>
<evidence type="ECO:0000256" key="7">
    <source>
        <dbReference type="ARBA" id="ARBA00023136"/>
    </source>
</evidence>
<dbReference type="AlphaFoldDB" id="A0A0R2BM60"/>
<comment type="caution">
    <text evidence="13">The sequence shown here is derived from an EMBL/GenBank/DDBJ whole genome shotgun (WGS) entry which is preliminary data.</text>
</comment>
<evidence type="ECO:0000259" key="12">
    <source>
        <dbReference type="Pfam" id="PF02096"/>
    </source>
</evidence>
<keyword evidence="14" id="KW-1185">Reference proteome</keyword>
<evidence type="ECO:0000256" key="8">
    <source>
        <dbReference type="ARBA" id="ARBA00023186"/>
    </source>
</evidence>
<sequence>MKRKQKGIVLTGMFAGLLLLLSGCANQYQNLKPPTGFFYGSIYKYLAIPMQKLIIGLGDALGGKDGYGWSVVIITLVVRLILLPIMLNQVKKSTRQTEKMNALRPQIDLIQKHRAGASQEEAQRLSQLTMEVYSKNNMSMTGGMGCLPLLIQLPVFAALYQAVQYSPIIAKQTFLGFSLGKPSIVLAIIATLFYVAQSMLSLIGIPEAQRKQMMSMLIIGPGMTLFISLFAPAALALYFLAGGIMILVQQIITTFVVQPKIKAAVDRELKENPIVTVVDENSFAKAETAEDQAETTEVNQLHQDLRARNAGKQQRK</sequence>
<dbReference type="Pfam" id="PF02096">
    <property type="entry name" value="60KD_IMP"/>
    <property type="match status" value="1"/>
</dbReference>
<feature type="region of interest" description="Disordered" evidence="10">
    <location>
        <begin position="286"/>
        <end position="316"/>
    </location>
</feature>
<feature type="transmembrane region" description="Helical" evidence="11">
    <location>
        <begin position="67"/>
        <end position="87"/>
    </location>
</feature>
<dbReference type="InterPro" id="IPR001708">
    <property type="entry name" value="YidC/ALB3/OXA1/COX18"/>
</dbReference>
<gene>
    <name evidence="13" type="ORF">FC84_GL000954</name>
</gene>
<dbReference type="STRING" id="1423738.FC84_GL000954"/>
<evidence type="ECO:0000313" key="13">
    <source>
        <dbReference type="EMBL" id="KRM79650.1"/>
    </source>
</evidence>
<dbReference type="PROSITE" id="PS51257">
    <property type="entry name" value="PROKAR_LIPOPROTEIN"/>
    <property type="match status" value="1"/>
</dbReference>
<dbReference type="GO" id="GO:0005886">
    <property type="term" value="C:plasma membrane"/>
    <property type="evidence" value="ECO:0007669"/>
    <property type="project" value="UniProtKB-SubCell"/>
</dbReference>
<evidence type="ECO:0000256" key="2">
    <source>
        <dbReference type="ARBA" id="ARBA00022448"/>
    </source>
</evidence>
<keyword evidence="3" id="KW-1003">Cell membrane</keyword>
<comment type="subcellular location">
    <subcellularLocation>
        <location evidence="1">Cell membrane</location>
        <topology evidence="1">Multi-pass membrane protein</topology>
    </subcellularLocation>
    <subcellularLocation>
        <location evidence="9">Membrane</location>
        <topology evidence="9">Multi-pass membrane protein</topology>
    </subcellularLocation>
</comment>
<keyword evidence="5" id="KW-0653">Protein transport</keyword>
<feature type="transmembrane region" description="Helical" evidence="11">
    <location>
        <begin position="144"/>
        <end position="163"/>
    </location>
</feature>
<dbReference type="PANTHER" id="PTHR12428:SF65">
    <property type="entry name" value="CYTOCHROME C OXIDASE ASSEMBLY PROTEIN COX18, MITOCHONDRIAL"/>
    <property type="match status" value="1"/>
</dbReference>
<evidence type="ECO:0000256" key="10">
    <source>
        <dbReference type="SAM" id="MobiDB-lite"/>
    </source>
</evidence>
<dbReference type="PATRIC" id="fig|1423738.3.peg.963"/>
<keyword evidence="7 11" id="KW-0472">Membrane</keyword>
<dbReference type="PRINTS" id="PR00701">
    <property type="entry name" value="60KDINNERMP"/>
</dbReference>
<accession>A0A0R2BM60</accession>
<keyword evidence="4 9" id="KW-0812">Transmembrane</keyword>
<dbReference type="GO" id="GO:0032977">
    <property type="term" value="F:membrane insertase activity"/>
    <property type="evidence" value="ECO:0007669"/>
    <property type="project" value="InterPro"/>
</dbReference>
<dbReference type="RefSeq" id="WP_057754303.1">
    <property type="nucleotide sequence ID" value="NZ_AYYK01000002.1"/>
</dbReference>
<evidence type="ECO:0000256" key="6">
    <source>
        <dbReference type="ARBA" id="ARBA00022989"/>
    </source>
</evidence>
<dbReference type="Proteomes" id="UP000051813">
    <property type="component" value="Unassembled WGS sequence"/>
</dbReference>
<evidence type="ECO:0000256" key="4">
    <source>
        <dbReference type="ARBA" id="ARBA00022692"/>
    </source>
</evidence>
<reference evidence="13 14" key="1">
    <citation type="journal article" date="2015" name="Genome Announc.">
        <title>Expanding the biotechnology potential of lactobacilli through comparative genomics of 213 strains and associated genera.</title>
        <authorList>
            <person name="Sun Z."/>
            <person name="Harris H.M."/>
            <person name="McCann A."/>
            <person name="Guo C."/>
            <person name="Argimon S."/>
            <person name="Zhang W."/>
            <person name="Yang X."/>
            <person name="Jeffery I.B."/>
            <person name="Cooney J.C."/>
            <person name="Kagawa T.F."/>
            <person name="Liu W."/>
            <person name="Song Y."/>
            <person name="Salvetti E."/>
            <person name="Wrobel A."/>
            <person name="Rasinkangas P."/>
            <person name="Parkhill J."/>
            <person name="Rea M.C."/>
            <person name="O'Sullivan O."/>
            <person name="Ritari J."/>
            <person name="Douillard F.P."/>
            <person name="Paul Ross R."/>
            <person name="Yang R."/>
            <person name="Briner A.E."/>
            <person name="Felis G.E."/>
            <person name="de Vos W.M."/>
            <person name="Barrangou R."/>
            <person name="Klaenhammer T.R."/>
            <person name="Caufield P.W."/>
            <person name="Cui Y."/>
            <person name="Zhang H."/>
            <person name="O'Toole P.W."/>
        </authorList>
    </citation>
    <scope>NUCLEOTIDE SEQUENCE [LARGE SCALE GENOMIC DNA]</scope>
    <source>
        <strain evidence="13 14">DSM 20335</strain>
    </source>
</reference>
<dbReference type="EMBL" id="AYYK01000002">
    <property type="protein sequence ID" value="KRM79650.1"/>
    <property type="molecule type" value="Genomic_DNA"/>
</dbReference>
<evidence type="ECO:0000256" key="11">
    <source>
        <dbReference type="SAM" id="Phobius"/>
    </source>
</evidence>
<dbReference type="GO" id="GO:0051205">
    <property type="term" value="P:protein insertion into membrane"/>
    <property type="evidence" value="ECO:0007669"/>
    <property type="project" value="TreeGrafter"/>
</dbReference>
<feature type="transmembrane region" description="Helical" evidence="11">
    <location>
        <begin position="237"/>
        <end position="257"/>
    </location>
</feature>
<keyword evidence="6 11" id="KW-1133">Transmembrane helix</keyword>
<evidence type="ECO:0000256" key="1">
    <source>
        <dbReference type="ARBA" id="ARBA00004651"/>
    </source>
</evidence>
<protein>
    <submittedName>
        <fullName evidence="13">OxaA1 protein</fullName>
    </submittedName>
</protein>
<keyword evidence="8" id="KW-0143">Chaperone</keyword>
<feature type="transmembrane region" description="Helical" evidence="11">
    <location>
        <begin position="183"/>
        <end position="202"/>
    </location>
</feature>